<reference evidence="2 3" key="1">
    <citation type="submission" date="2018-11" db="EMBL/GenBank/DDBJ databases">
        <title>Genomes From Bacteria Associated with the Canine Oral Cavity: a Test Case for Automated Genome-Based Taxonomic Assignment.</title>
        <authorList>
            <person name="Coil D.A."/>
            <person name="Jospin G."/>
            <person name="Darling A.E."/>
            <person name="Wallis C."/>
            <person name="Davis I.J."/>
            <person name="Harris S."/>
            <person name="Eisen J.A."/>
            <person name="Holcombe L.J."/>
            <person name="O'Flynn C."/>
        </authorList>
    </citation>
    <scope>NUCLEOTIDE SEQUENCE [LARGE SCALE GENOMIC DNA]</scope>
    <source>
        <strain evidence="2 3">OH4460_COT-188</strain>
    </source>
</reference>
<gene>
    <name evidence="2" type="ORF">EII27_10045</name>
</gene>
<dbReference type="RefSeq" id="WP_124797333.1">
    <property type="nucleotide sequence ID" value="NZ_RQYY01000026.1"/>
</dbReference>
<dbReference type="Pfam" id="PF14025">
    <property type="entry name" value="DUF4241"/>
    <property type="match status" value="1"/>
</dbReference>
<evidence type="ECO:0000313" key="2">
    <source>
        <dbReference type="EMBL" id="RRD22150.1"/>
    </source>
</evidence>
<dbReference type="EMBL" id="RQYY01000026">
    <property type="protein sequence ID" value="RRD22150.1"/>
    <property type="molecule type" value="Genomic_DNA"/>
</dbReference>
<dbReference type="InterPro" id="IPR018689">
    <property type="entry name" value="Imm33_dom"/>
</dbReference>
<proteinExistence type="predicted"/>
<accession>A0A3P1ULA5</accession>
<dbReference type="InterPro" id="IPR025335">
    <property type="entry name" value="DUF4241"/>
</dbReference>
<comment type="caution">
    <text evidence="2">The sequence shown here is derived from an EMBL/GenBank/DDBJ whole genome shotgun (WGS) entry which is preliminary data.</text>
</comment>
<protein>
    <submittedName>
        <fullName evidence="2">DUF2185 domain-containing protein</fullName>
    </submittedName>
</protein>
<evidence type="ECO:0000313" key="3">
    <source>
        <dbReference type="Proteomes" id="UP000281534"/>
    </source>
</evidence>
<evidence type="ECO:0000259" key="1">
    <source>
        <dbReference type="Pfam" id="PF09951"/>
    </source>
</evidence>
<dbReference type="AlphaFoldDB" id="A0A3P1ULA5"/>
<dbReference type="Pfam" id="PF09951">
    <property type="entry name" value="Imm33"/>
    <property type="match status" value="1"/>
</dbReference>
<sequence length="346" mass="40387">MKKYIENAGSCIITKSLMNGETKLRWLFREEPINNIDTGWIAFGDKDNDDYVNNPKNLAVVDLNTLVNIEPTILNVYEMPIGTDLIFINENGEKYFINSKTNEQIREKVKSPFMVAFEKNLEFLKKNEYSKDTIEKLFTKSGKITLFTVGDVDFPTGEIIIADPFYYLHSEKHRQILNRTIPIGKYEVELAICDSKTLYKRVIGAKLKVKNDKIVRYEFTMPKGYTIDDSHILNGFGVDAGLASFCDASVVEEYTKFWYDWQKNNPNKNYYNDYFNKFFEESYKKYPEIQTSHGNFIYWEIPKTHHQIAIFETGFGDGYYMSLWGLNEKDEVCEIVIPFINPELID</sequence>
<dbReference type="OrthoDB" id="9789980at2"/>
<feature type="domain" description="Immunity protein Imm33" evidence="1">
    <location>
        <begin position="11"/>
        <end position="94"/>
    </location>
</feature>
<organism evidence="2 3">
    <name type="scientific">Fusobacterium canifelinum</name>
    <dbReference type="NCBI Taxonomy" id="285729"/>
    <lineage>
        <taxon>Bacteria</taxon>
        <taxon>Fusobacteriati</taxon>
        <taxon>Fusobacteriota</taxon>
        <taxon>Fusobacteriia</taxon>
        <taxon>Fusobacteriales</taxon>
        <taxon>Fusobacteriaceae</taxon>
        <taxon>Fusobacterium</taxon>
    </lineage>
</organism>
<dbReference type="Proteomes" id="UP000281534">
    <property type="component" value="Unassembled WGS sequence"/>
</dbReference>
<name>A0A3P1ULA5_9FUSO</name>